<evidence type="ECO:0000313" key="3">
    <source>
        <dbReference type="EMBL" id="OHT02325.1"/>
    </source>
</evidence>
<sequence>MNSNDQNPENETPTISQTNEENDANLKQTNSANFILIDIAKCNFLLPFKPASSIFPLEQIITEFFRKKAGRKLTFQFKLFNALSLTLFYPDLYPYFGVQWISPNIFKVNKQIWSNVVSVKAVNGSLFNRQGAFPTHGFEQLKLEEIKENVIPGSLEGVDDDNVRIFRHKGKLFHIQSSINDLLNCSYQELLENETEGIKIVY</sequence>
<feature type="domain" description="Initiator binding" evidence="2">
    <location>
        <begin position="56"/>
        <end position="152"/>
    </location>
</feature>
<gene>
    <name evidence="3" type="ORF">TRFO_07143</name>
</gene>
<dbReference type="GeneID" id="94828223"/>
<organism evidence="3 4">
    <name type="scientific">Tritrichomonas foetus</name>
    <dbReference type="NCBI Taxonomy" id="1144522"/>
    <lineage>
        <taxon>Eukaryota</taxon>
        <taxon>Metamonada</taxon>
        <taxon>Parabasalia</taxon>
        <taxon>Tritrichomonadida</taxon>
        <taxon>Tritrichomonadidae</taxon>
        <taxon>Tritrichomonas</taxon>
    </lineage>
</organism>
<dbReference type="InterPro" id="IPR036388">
    <property type="entry name" value="WH-like_DNA-bd_sf"/>
</dbReference>
<dbReference type="VEuPathDB" id="TrichDB:TRFO_07143"/>
<dbReference type="EMBL" id="MLAK01000871">
    <property type="protein sequence ID" value="OHT02325.1"/>
    <property type="molecule type" value="Genomic_DNA"/>
</dbReference>
<accession>A0A1J4JYH8</accession>
<evidence type="ECO:0000313" key="4">
    <source>
        <dbReference type="Proteomes" id="UP000179807"/>
    </source>
</evidence>
<evidence type="ECO:0000259" key="2">
    <source>
        <dbReference type="Pfam" id="PF10416"/>
    </source>
</evidence>
<feature type="region of interest" description="Disordered" evidence="1">
    <location>
        <begin position="1"/>
        <end position="23"/>
    </location>
</feature>
<dbReference type="Pfam" id="PF10416">
    <property type="entry name" value="IBD"/>
    <property type="match status" value="1"/>
</dbReference>
<dbReference type="AlphaFoldDB" id="A0A1J4JYH8"/>
<dbReference type="Proteomes" id="UP000179807">
    <property type="component" value="Unassembled WGS sequence"/>
</dbReference>
<keyword evidence="4" id="KW-1185">Reference proteome</keyword>
<dbReference type="RefSeq" id="XP_068355461.1">
    <property type="nucleotide sequence ID" value="XM_068493519.1"/>
</dbReference>
<dbReference type="InterPro" id="IPR018845">
    <property type="entry name" value="Initiator-bd"/>
</dbReference>
<reference evidence="3" key="1">
    <citation type="submission" date="2016-10" db="EMBL/GenBank/DDBJ databases">
        <authorList>
            <person name="Benchimol M."/>
            <person name="Almeida L.G."/>
            <person name="Vasconcelos A.T."/>
            <person name="Perreira-Neves A."/>
            <person name="Rosa I.A."/>
            <person name="Tasca T."/>
            <person name="Bogo M.R."/>
            <person name="de Souza W."/>
        </authorList>
    </citation>
    <scope>NUCLEOTIDE SEQUENCE [LARGE SCALE GENOMIC DNA]</scope>
    <source>
        <strain evidence="3">K</strain>
    </source>
</reference>
<protein>
    <recommendedName>
        <fullName evidence="2">Initiator binding domain-containing protein</fullName>
    </recommendedName>
</protein>
<evidence type="ECO:0000256" key="1">
    <source>
        <dbReference type="SAM" id="MobiDB-lite"/>
    </source>
</evidence>
<dbReference type="Gene3D" id="1.10.10.10">
    <property type="entry name" value="Winged helix-like DNA-binding domain superfamily/Winged helix DNA-binding domain"/>
    <property type="match status" value="1"/>
</dbReference>
<comment type="caution">
    <text evidence="3">The sequence shown here is derived from an EMBL/GenBank/DDBJ whole genome shotgun (WGS) entry which is preliminary data.</text>
</comment>
<name>A0A1J4JYH8_9EUKA</name>
<proteinExistence type="predicted"/>